<feature type="chain" id="PRO_5003184334" description="Lipoprotein" evidence="1">
    <location>
        <begin position="25"/>
        <end position="164"/>
    </location>
</feature>
<dbReference type="HOGENOM" id="CLU_1667062_0_0_11"/>
<dbReference type="STRING" id="452652.KSE_12150"/>
<protein>
    <recommendedName>
        <fullName evidence="4">Lipoprotein</fullName>
    </recommendedName>
</protein>
<dbReference type="RefSeq" id="WP_014134366.1">
    <property type="nucleotide sequence ID" value="NC_016109.1"/>
</dbReference>
<dbReference type="PATRIC" id="fig|452652.3.peg.1212"/>
<proteinExistence type="predicted"/>
<name>E4N767_KITSK</name>
<dbReference type="PROSITE" id="PS51257">
    <property type="entry name" value="PROKAR_LIPOPROTEIN"/>
    <property type="match status" value="1"/>
</dbReference>
<dbReference type="EMBL" id="AP010968">
    <property type="protein sequence ID" value="BAJ27048.1"/>
    <property type="molecule type" value="Genomic_DNA"/>
</dbReference>
<dbReference type="KEGG" id="ksk:KSE_12150"/>
<gene>
    <name evidence="2" type="ordered locus">KSE_12150</name>
</gene>
<feature type="signal peptide" evidence="1">
    <location>
        <begin position="1"/>
        <end position="24"/>
    </location>
</feature>
<evidence type="ECO:0008006" key="4">
    <source>
        <dbReference type="Google" id="ProtNLM"/>
    </source>
</evidence>
<keyword evidence="1" id="KW-0732">Signal</keyword>
<evidence type="ECO:0000313" key="3">
    <source>
        <dbReference type="Proteomes" id="UP000007076"/>
    </source>
</evidence>
<evidence type="ECO:0000256" key="1">
    <source>
        <dbReference type="SAM" id="SignalP"/>
    </source>
</evidence>
<dbReference type="eggNOG" id="ENOG50320UC">
    <property type="taxonomic scope" value="Bacteria"/>
</dbReference>
<organism evidence="2 3">
    <name type="scientific">Kitasatospora setae (strain ATCC 33774 / DSM 43861 / JCM 3304 / KCC A-0304 / NBRC 14216 / KM-6054)</name>
    <name type="common">Streptomyces setae</name>
    <dbReference type="NCBI Taxonomy" id="452652"/>
    <lineage>
        <taxon>Bacteria</taxon>
        <taxon>Bacillati</taxon>
        <taxon>Actinomycetota</taxon>
        <taxon>Actinomycetes</taxon>
        <taxon>Kitasatosporales</taxon>
        <taxon>Streptomycetaceae</taxon>
        <taxon>Kitasatospora</taxon>
    </lineage>
</organism>
<dbReference type="Proteomes" id="UP000007076">
    <property type="component" value="Chromosome"/>
</dbReference>
<dbReference type="AlphaFoldDB" id="E4N767"/>
<accession>E4N767</accession>
<keyword evidence="3" id="KW-1185">Reference proteome</keyword>
<evidence type="ECO:0000313" key="2">
    <source>
        <dbReference type="EMBL" id="BAJ27048.1"/>
    </source>
</evidence>
<reference evidence="2 3" key="1">
    <citation type="journal article" date="2010" name="DNA Res.">
        <title>Genome sequence of Kitasatospora setae NBRC 14216T: an evolutionary snapshot of the family Streptomycetaceae.</title>
        <authorList>
            <person name="Ichikawa N."/>
            <person name="Oguchi A."/>
            <person name="Ikeda H."/>
            <person name="Ishikawa J."/>
            <person name="Kitani S."/>
            <person name="Watanabe Y."/>
            <person name="Nakamura S."/>
            <person name="Katano Y."/>
            <person name="Kishi E."/>
            <person name="Sasagawa M."/>
            <person name="Ankai A."/>
            <person name="Fukui S."/>
            <person name="Hashimoto Y."/>
            <person name="Kamata S."/>
            <person name="Otoguro M."/>
            <person name="Tanikawa S."/>
            <person name="Nihira T."/>
            <person name="Horinouchi S."/>
            <person name="Ohnishi Y."/>
            <person name="Hayakawa M."/>
            <person name="Kuzuyama T."/>
            <person name="Arisawa A."/>
            <person name="Nomoto F."/>
            <person name="Miura H."/>
            <person name="Takahashi Y."/>
            <person name="Fujita N."/>
        </authorList>
    </citation>
    <scope>NUCLEOTIDE SEQUENCE [LARGE SCALE GENOMIC DNA]</scope>
    <source>
        <strain evidence="3">ATCC 33774 / DSM 43861 / JCM 3304 / KCC A-0304 / NBRC 14216 / KM-6054</strain>
    </source>
</reference>
<sequence length="164" mass="15895">MQRANLARPGAGTFAVGLAVAAFAATGCGSSVSAGAHDPVSDVIGRAGDGEILPNTGRADALLWIPDWIGNGGAVSGGGNPGGRPATVTVACRGAAAPAEARVVFTPQTSGTAAPTSFTVACPAGGTATGTATVPPEQAGNYGVSVRTTDQDAHWGLAVVQPES</sequence>